<accession>A0A391NUI1</accession>
<dbReference type="EMBL" id="BDIP01008323">
    <property type="protein sequence ID" value="GCA64717.1"/>
    <property type="molecule type" value="Genomic_DNA"/>
</dbReference>
<feature type="non-terminal residue" evidence="1">
    <location>
        <position position="1"/>
    </location>
</feature>
<dbReference type="AlphaFoldDB" id="A0A391NUI1"/>
<keyword evidence="2" id="KW-1185">Reference proteome</keyword>
<name>A0A391NUI1_9EUKA</name>
<organism evidence="1 2">
    <name type="scientific">Kipferlia bialata</name>
    <dbReference type="NCBI Taxonomy" id="797122"/>
    <lineage>
        <taxon>Eukaryota</taxon>
        <taxon>Metamonada</taxon>
        <taxon>Carpediemonas-like organisms</taxon>
        <taxon>Kipferlia</taxon>
    </lineage>
</organism>
<feature type="non-terminal residue" evidence="1">
    <location>
        <position position="93"/>
    </location>
</feature>
<reference evidence="1 2" key="1">
    <citation type="journal article" date="2018" name="PLoS ONE">
        <title>The draft genome of Kipferlia bialata reveals reductive genome evolution in fornicate parasites.</title>
        <authorList>
            <person name="Tanifuji G."/>
            <person name="Takabayashi S."/>
            <person name="Kume K."/>
            <person name="Takagi M."/>
            <person name="Nakayama T."/>
            <person name="Kamikawa R."/>
            <person name="Inagaki Y."/>
            <person name="Hashimoto T."/>
        </authorList>
    </citation>
    <scope>NUCLEOTIDE SEQUENCE [LARGE SCALE GENOMIC DNA]</scope>
    <source>
        <strain evidence="1">NY0173</strain>
    </source>
</reference>
<dbReference type="Proteomes" id="UP000265618">
    <property type="component" value="Unassembled WGS sequence"/>
</dbReference>
<gene>
    <name evidence="1" type="ORF">KIPB_015184</name>
</gene>
<sequence>AALPQFLDYTQKWQDNQHGMEADKQSLERRVANGKLLLAQLDLFGGDAMVEITGFHSAHDWLESQRQHLPADTKLIELQMDRIAALEREKAET</sequence>
<protein>
    <submittedName>
        <fullName evidence="1">Uncharacterized protein</fullName>
    </submittedName>
</protein>
<evidence type="ECO:0000313" key="1">
    <source>
        <dbReference type="EMBL" id="GCA64717.1"/>
    </source>
</evidence>
<proteinExistence type="predicted"/>
<comment type="caution">
    <text evidence="1">The sequence shown here is derived from an EMBL/GenBank/DDBJ whole genome shotgun (WGS) entry which is preliminary data.</text>
</comment>
<evidence type="ECO:0000313" key="2">
    <source>
        <dbReference type="Proteomes" id="UP000265618"/>
    </source>
</evidence>